<gene>
    <name evidence="1" type="ORF">DSO57_1012071</name>
</gene>
<reference evidence="1" key="1">
    <citation type="submission" date="2022-04" db="EMBL/GenBank/DDBJ databases">
        <title>Genome of the entomopathogenic fungus Entomophthora muscae.</title>
        <authorList>
            <person name="Elya C."/>
            <person name="Lovett B.R."/>
            <person name="Lee E."/>
            <person name="Macias A.M."/>
            <person name="Hajek A.E."/>
            <person name="De Bivort B.L."/>
            <person name="Kasson M.T."/>
            <person name="De Fine Licht H.H."/>
            <person name="Stajich J.E."/>
        </authorList>
    </citation>
    <scope>NUCLEOTIDE SEQUENCE</scope>
    <source>
        <strain evidence="1">Berkeley</strain>
    </source>
</reference>
<evidence type="ECO:0000313" key="1">
    <source>
        <dbReference type="EMBL" id="KAJ9054641.1"/>
    </source>
</evidence>
<proteinExistence type="predicted"/>
<keyword evidence="2" id="KW-1185">Reference proteome</keyword>
<accession>A0ACC2RX65</accession>
<dbReference type="EMBL" id="QTSX02006432">
    <property type="protein sequence ID" value="KAJ9054641.1"/>
    <property type="molecule type" value="Genomic_DNA"/>
</dbReference>
<dbReference type="Proteomes" id="UP001165960">
    <property type="component" value="Unassembled WGS sequence"/>
</dbReference>
<comment type="caution">
    <text evidence="1">The sequence shown here is derived from an EMBL/GenBank/DDBJ whole genome shotgun (WGS) entry which is preliminary data.</text>
</comment>
<organism evidence="1 2">
    <name type="scientific">Entomophthora muscae</name>
    <dbReference type="NCBI Taxonomy" id="34485"/>
    <lineage>
        <taxon>Eukaryota</taxon>
        <taxon>Fungi</taxon>
        <taxon>Fungi incertae sedis</taxon>
        <taxon>Zoopagomycota</taxon>
        <taxon>Entomophthoromycotina</taxon>
        <taxon>Entomophthoromycetes</taxon>
        <taxon>Entomophthorales</taxon>
        <taxon>Entomophthoraceae</taxon>
        <taxon>Entomophthora</taxon>
    </lineage>
</organism>
<sequence length="196" mass="22298">MKQAKADHHDGLSTTSLPEQDPLVEYLLKTKQIHLYSTLYPTASETQLSGRNIRNIHKLGKNPHRYLDALRPATLHDSEDVIFDRLECLLDFPSCAQEKLTPTCSLVAPSCTSEQILQPREFFPHKKNGGLRRWLNILKSLRHSKKSKDFAQTKDSKQHRNSTSFVTQPKSNLFSIRSSKHQSSVSPTKSPLLIAR</sequence>
<protein>
    <submittedName>
        <fullName evidence="1">Uncharacterized protein</fullName>
    </submittedName>
</protein>
<name>A0ACC2RX65_9FUNG</name>
<evidence type="ECO:0000313" key="2">
    <source>
        <dbReference type="Proteomes" id="UP001165960"/>
    </source>
</evidence>